<evidence type="ECO:0000256" key="5">
    <source>
        <dbReference type="ARBA" id="ARBA00023163"/>
    </source>
</evidence>
<dbReference type="SMART" id="SM00862">
    <property type="entry name" value="Trans_reg_C"/>
    <property type="match status" value="1"/>
</dbReference>
<dbReference type="Pfam" id="PF00072">
    <property type="entry name" value="Response_reg"/>
    <property type="match status" value="1"/>
</dbReference>
<evidence type="ECO:0000313" key="10">
    <source>
        <dbReference type="EMBL" id="MFC4351334.1"/>
    </source>
</evidence>
<dbReference type="InterPro" id="IPR039420">
    <property type="entry name" value="WalR-like"/>
</dbReference>
<organism evidence="10 11">
    <name type="scientific">Fodinicurvata halophila</name>
    <dbReference type="NCBI Taxonomy" id="1419723"/>
    <lineage>
        <taxon>Bacteria</taxon>
        <taxon>Pseudomonadati</taxon>
        <taxon>Pseudomonadota</taxon>
        <taxon>Alphaproteobacteria</taxon>
        <taxon>Rhodospirillales</taxon>
        <taxon>Rhodovibrionaceae</taxon>
        <taxon>Fodinicurvata</taxon>
    </lineage>
</organism>
<comment type="caution">
    <text evidence="10">The sequence shown here is derived from an EMBL/GenBank/DDBJ whole genome shotgun (WGS) entry which is preliminary data.</text>
</comment>
<dbReference type="CDD" id="cd17574">
    <property type="entry name" value="REC_OmpR"/>
    <property type="match status" value="1"/>
</dbReference>
<dbReference type="Gene3D" id="3.40.50.2300">
    <property type="match status" value="1"/>
</dbReference>
<evidence type="ECO:0000259" key="9">
    <source>
        <dbReference type="PROSITE" id="PS51755"/>
    </source>
</evidence>
<sequence>MGSIETVQTSKNIEIAVVDDDPLFRETLSENLKEAGYSVEMFEAGASFFDWIGDSGSPDLILLDWRMPEMNGIEVLKRMREEGYETPVIFLTALSEQIYEEAALLSGAVDFVEKSRSFAILHKRIDLILSGNKTKQTGEGEAVDGQNAEIIRHGELELRLDSSRAFWRGERVNLSLTEFKIVHLLLQRAGQDVTYREIYDLVHGQGFLAGAGPEGYRANVRTFMKRIRQKFRELHSEFDEIENYPGFGYRWRMPES</sequence>
<protein>
    <submittedName>
        <fullName evidence="10">Response regulator transcription factor</fullName>
    </submittedName>
</protein>
<keyword evidence="1 6" id="KW-0597">Phosphoprotein</keyword>
<feature type="modified residue" description="4-aspartylphosphate" evidence="6">
    <location>
        <position position="64"/>
    </location>
</feature>
<dbReference type="PANTHER" id="PTHR48111">
    <property type="entry name" value="REGULATOR OF RPOS"/>
    <property type="match status" value="1"/>
</dbReference>
<dbReference type="InterPro" id="IPR036388">
    <property type="entry name" value="WH-like_DNA-bd_sf"/>
</dbReference>
<dbReference type="SUPFAM" id="SSF46894">
    <property type="entry name" value="C-terminal effector domain of the bipartite response regulators"/>
    <property type="match status" value="1"/>
</dbReference>
<dbReference type="Proteomes" id="UP001595799">
    <property type="component" value="Unassembled WGS sequence"/>
</dbReference>
<keyword evidence="3" id="KW-0805">Transcription regulation</keyword>
<dbReference type="SMART" id="SM00448">
    <property type="entry name" value="REC"/>
    <property type="match status" value="1"/>
</dbReference>
<evidence type="ECO:0000256" key="6">
    <source>
        <dbReference type="PROSITE-ProRule" id="PRU00169"/>
    </source>
</evidence>
<dbReference type="InterPro" id="IPR011006">
    <property type="entry name" value="CheY-like_superfamily"/>
</dbReference>
<evidence type="ECO:0000256" key="4">
    <source>
        <dbReference type="ARBA" id="ARBA00023125"/>
    </source>
</evidence>
<reference evidence="11" key="1">
    <citation type="journal article" date="2019" name="Int. J. Syst. Evol. Microbiol.">
        <title>The Global Catalogue of Microorganisms (GCM) 10K type strain sequencing project: providing services to taxonomists for standard genome sequencing and annotation.</title>
        <authorList>
            <consortium name="The Broad Institute Genomics Platform"/>
            <consortium name="The Broad Institute Genome Sequencing Center for Infectious Disease"/>
            <person name="Wu L."/>
            <person name="Ma J."/>
        </authorList>
    </citation>
    <scope>NUCLEOTIDE SEQUENCE [LARGE SCALE GENOMIC DNA]</scope>
    <source>
        <strain evidence="11">CECT 8472</strain>
    </source>
</reference>
<feature type="DNA-binding region" description="OmpR/PhoB-type" evidence="7">
    <location>
        <begin position="148"/>
        <end position="253"/>
    </location>
</feature>
<keyword evidence="2" id="KW-0902">Two-component regulatory system</keyword>
<evidence type="ECO:0000313" key="11">
    <source>
        <dbReference type="Proteomes" id="UP001595799"/>
    </source>
</evidence>
<dbReference type="SUPFAM" id="SSF52172">
    <property type="entry name" value="CheY-like"/>
    <property type="match status" value="1"/>
</dbReference>
<dbReference type="PROSITE" id="PS51755">
    <property type="entry name" value="OMPR_PHOB"/>
    <property type="match status" value="1"/>
</dbReference>
<evidence type="ECO:0000256" key="3">
    <source>
        <dbReference type="ARBA" id="ARBA00023015"/>
    </source>
</evidence>
<evidence type="ECO:0000256" key="2">
    <source>
        <dbReference type="ARBA" id="ARBA00023012"/>
    </source>
</evidence>
<gene>
    <name evidence="10" type="ORF">ACFOW6_07250</name>
</gene>
<keyword evidence="11" id="KW-1185">Reference proteome</keyword>
<dbReference type="CDD" id="cd00383">
    <property type="entry name" value="trans_reg_C"/>
    <property type="match status" value="1"/>
</dbReference>
<dbReference type="PANTHER" id="PTHR48111:SF1">
    <property type="entry name" value="TWO-COMPONENT RESPONSE REGULATOR ORR33"/>
    <property type="match status" value="1"/>
</dbReference>
<proteinExistence type="predicted"/>
<name>A0ABV8ULE0_9PROT</name>
<keyword evidence="5" id="KW-0804">Transcription</keyword>
<dbReference type="Gene3D" id="1.10.10.10">
    <property type="entry name" value="Winged helix-like DNA-binding domain superfamily/Winged helix DNA-binding domain"/>
    <property type="match status" value="1"/>
</dbReference>
<evidence type="ECO:0000256" key="7">
    <source>
        <dbReference type="PROSITE-ProRule" id="PRU01091"/>
    </source>
</evidence>
<feature type="domain" description="OmpR/PhoB-type" evidence="9">
    <location>
        <begin position="148"/>
        <end position="253"/>
    </location>
</feature>
<dbReference type="Pfam" id="PF00486">
    <property type="entry name" value="Trans_reg_C"/>
    <property type="match status" value="1"/>
</dbReference>
<evidence type="ECO:0000256" key="1">
    <source>
        <dbReference type="ARBA" id="ARBA00022553"/>
    </source>
</evidence>
<dbReference type="EMBL" id="JBHSCW010000003">
    <property type="protein sequence ID" value="MFC4351334.1"/>
    <property type="molecule type" value="Genomic_DNA"/>
</dbReference>
<dbReference type="InterPro" id="IPR001789">
    <property type="entry name" value="Sig_transdc_resp-reg_receiver"/>
</dbReference>
<accession>A0ABV8ULE0</accession>
<dbReference type="PROSITE" id="PS50110">
    <property type="entry name" value="RESPONSE_REGULATORY"/>
    <property type="match status" value="1"/>
</dbReference>
<dbReference type="RefSeq" id="WP_382421669.1">
    <property type="nucleotide sequence ID" value="NZ_JBHSCW010000003.1"/>
</dbReference>
<evidence type="ECO:0000259" key="8">
    <source>
        <dbReference type="PROSITE" id="PS50110"/>
    </source>
</evidence>
<keyword evidence="4 7" id="KW-0238">DNA-binding</keyword>
<feature type="domain" description="Response regulatory" evidence="8">
    <location>
        <begin position="14"/>
        <end position="129"/>
    </location>
</feature>
<dbReference type="InterPro" id="IPR016032">
    <property type="entry name" value="Sig_transdc_resp-reg_C-effctor"/>
</dbReference>
<dbReference type="InterPro" id="IPR001867">
    <property type="entry name" value="OmpR/PhoB-type_DNA-bd"/>
</dbReference>